<dbReference type="Pfam" id="PF17963">
    <property type="entry name" value="Big_9"/>
    <property type="match status" value="5"/>
</dbReference>
<dbReference type="CDD" id="cd11304">
    <property type="entry name" value="Cadherin_repeat"/>
    <property type="match status" value="3"/>
</dbReference>
<dbReference type="InterPro" id="IPR013783">
    <property type="entry name" value="Ig-like_fold"/>
</dbReference>
<feature type="signal peptide" evidence="1">
    <location>
        <begin position="1"/>
        <end position="21"/>
    </location>
</feature>
<proteinExistence type="predicted"/>
<dbReference type="SMART" id="SM00112">
    <property type="entry name" value="CA"/>
    <property type="match status" value="3"/>
</dbReference>
<dbReference type="Proteomes" id="UP001065322">
    <property type="component" value="Chromosome"/>
</dbReference>
<keyword evidence="4" id="KW-1185">Reference proteome</keyword>
<accession>A0ABY6A867</accession>
<feature type="chain" id="PRO_5047351365" evidence="1">
    <location>
        <begin position="22"/>
        <end position="1180"/>
    </location>
</feature>
<dbReference type="EMBL" id="CP054475">
    <property type="protein sequence ID" value="UXD87151.1"/>
    <property type="molecule type" value="Genomic_DNA"/>
</dbReference>
<sequence length="1180" mass="120616">MHCLKIPFSALALFAAAQSYASGIQIVNADGAGEGFNDTTAVSATGGNTATTLGAQRLAVFNRAADILNATFDIAVTVNVNSSFDLLYCDTNSATLGSAGAADYEFIYDGSEWTVYADGLANQLQGSDVTPGVAEITAQFNSGIGNPGCLQSSGWYLGFDDPAGSGTSLLSVVLHEIMHGMGFLSFLNPDGSTGATINGNYVYDPYSKLLYDGTQNARVTTLNQSQRAASTINNGNLLWDGAQTNAQLGSFSAGVNNGRMQMYAPSGYIPGSSVSHFDTAATPNEIMEPQYTEFLDDTGLAKYLLADIGWTLAVAANSAPVMGTISAKTLNEDGTLNVTLSATDADGDSLTYSITSATTELGASISGTTLTIAPQANYNGSGSITVQVSDGDLSDSTSFNVTVDAVNDAPVIGAITAKTLNEDTTLDVILSATDVDSGALTYSITSATTELGASISGTTLTIAPQANYNGSGSITVQVSDGDLSDSTSFNVTVDAVNDAPVIGAITAKTLNEDTTLDVILSATDVDSGALTYSITSATTELGASISGTTLTIAPQANYNGSGSITVQVSDGDLSDSTSFNVTVDAVNDAPLFTSADSFNIANDAVLTITLTASDVDTAAGSLTFGLVNFDSSKIDGSLSGSTLTLTPVAGISGATMVEVSVDDGDITTSQSISVNVLSASNQAPVFTPPAALTLLQETSASVTLNATDADNNSLTYSILSSSAGISASISADQLSISADSGFTGTASISLSVSDGLLTDSAVLAITVLPKFELQQDETTLGNGGTLNAGLNSIALALSGGDGELTTSLFFDGSQQDSLLSYDAVSQSYTLAMPASGAFAGTYTLTVSDGSGFSATYYIERPLRVATNVTPTLALSASQTITIEGAPAGTLLSLSSSSAEVAFSDINGMALTSISAPDDAENFNAASAVLTFNSVSGSSQPVITASGSNLPDGELQLALQPGRTLIISVSDQNMQPVTTAVAALADSRFELWNLPSAANADSHGEISLQLPQENLQLSISADNYLSATLNLDSEQSTAAVTLTALDNPFSLSGIVQASGFDFSNEAPQLTLLFDDDSEETLVLNSISSTSVSYNWTGDLSVKTPQQLQVLHSQTDRLTLAVDTSNSSQNINVTLLASVPQPVTGIVVVSSGGSAGGGALWYLLLLCPIITTCRRQFQVDSQ</sequence>
<keyword evidence="1" id="KW-0732">Signal</keyword>
<dbReference type="NCBIfam" id="NF012211">
    <property type="entry name" value="tand_rpt_95"/>
    <property type="match status" value="3"/>
</dbReference>
<reference evidence="4" key="1">
    <citation type="submission" date="2020-06" db="EMBL/GenBank/DDBJ databases">
        <title>Thalassolituus marinus alknpb1M-1, a hydrocarbon-degrading bacterium isolated from the deep-sea overlying water using an in-situ strategy from the South China Sea basin.</title>
        <authorList>
            <person name="Dong C."/>
            <person name="Chen Y."/>
            <person name="Shao Z."/>
        </authorList>
    </citation>
    <scope>NUCLEOTIDE SEQUENCE [LARGE SCALE GENOMIC DNA]</scope>
    <source>
        <strain evidence="4">alknpb1M-1</strain>
    </source>
</reference>
<protein>
    <submittedName>
        <fullName evidence="3">Tandem-95 repeat protein</fullName>
    </submittedName>
</protein>
<feature type="domain" description="Cadherin" evidence="2">
    <location>
        <begin position="334"/>
        <end position="412"/>
    </location>
</feature>
<dbReference type="InterPro" id="IPR002126">
    <property type="entry name" value="Cadherin-like_dom"/>
</dbReference>
<feature type="domain" description="Cadherin" evidence="2">
    <location>
        <begin position="424"/>
        <end position="502"/>
    </location>
</feature>
<dbReference type="PROSITE" id="PS50268">
    <property type="entry name" value="CADHERIN_2"/>
    <property type="match status" value="3"/>
</dbReference>
<name>A0ABY6A867_9GAMM</name>
<evidence type="ECO:0000259" key="2">
    <source>
        <dbReference type="PROSITE" id="PS50268"/>
    </source>
</evidence>
<evidence type="ECO:0000313" key="4">
    <source>
        <dbReference type="Proteomes" id="UP001065322"/>
    </source>
</evidence>
<dbReference type="RefSeq" id="WP_260999063.1">
    <property type="nucleotide sequence ID" value="NZ_CP054475.1"/>
</dbReference>
<dbReference type="Gene3D" id="2.60.40.10">
    <property type="entry name" value="Immunoglobulins"/>
    <property type="match status" value="4"/>
</dbReference>
<evidence type="ECO:0000313" key="3">
    <source>
        <dbReference type="EMBL" id="UXD87151.1"/>
    </source>
</evidence>
<feature type="domain" description="Cadherin" evidence="2">
    <location>
        <begin position="514"/>
        <end position="592"/>
    </location>
</feature>
<evidence type="ECO:0000256" key="1">
    <source>
        <dbReference type="SAM" id="SignalP"/>
    </source>
</evidence>
<gene>
    <name evidence="3" type="ORF">HUF19_06730</name>
</gene>
<organism evidence="3 4">
    <name type="scientific">Thalassolituus hydrocarboniclasticus</name>
    <dbReference type="NCBI Taxonomy" id="2742796"/>
    <lineage>
        <taxon>Bacteria</taxon>
        <taxon>Pseudomonadati</taxon>
        <taxon>Pseudomonadota</taxon>
        <taxon>Gammaproteobacteria</taxon>
        <taxon>Oceanospirillales</taxon>
        <taxon>Oceanospirillaceae</taxon>
        <taxon>Thalassolituus</taxon>
    </lineage>
</organism>